<feature type="compositionally biased region" description="Low complexity" evidence="1">
    <location>
        <begin position="44"/>
        <end position="59"/>
    </location>
</feature>
<dbReference type="InterPro" id="IPR032710">
    <property type="entry name" value="NTF2-like_dom_sf"/>
</dbReference>
<dbReference type="RefSeq" id="WP_059150352.1">
    <property type="nucleotide sequence ID" value="NZ_KQ130452.1"/>
</dbReference>
<evidence type="ECO:0000256" key="1">
    <source>
        <dbReference type="SAM" id="MobiDB-lite"/>
    </source>
</evidence>
<dbReference type="PATRIC" id="fig|1114963.3.peg.1005"/>
<organism evidence="2 3">
    <name type="scientific">Novosphingobium barchaimii LL02</name>
    <dbReference type="NCBI Taxonomy" id="1114963"/>
    <lineage>
        <taxon>Bacteria</taxon>
        <taxon>Pseudomonadati</taxon>
        <taxon>Pseudomonadota</taxon>
        <taxon>Alphaproteobacteria</taxon>
        <taxon>Sphingomonadales</taxon>
        <taxon>Sphingomonadaceae</taxon>
        <taxon>Novosphingobium</taxon>
    </lineage>
</organism>
<feature type="region of interest" description="Disordered" evidence="1">
    <location>
        <begin position="26"/>
        <end position="69"/>
    </location>
</feature>
<dbReference type="Proteomes" id="UP000052268">
    <property type="component" value="Unassembled WGS sequence"/>
</dbReference>
<keyword evidence="3" id="KW-1185">Reference proteome</keyword>
<proteinExistence type="predicted"/>
<dbReference type="PROSITE" id="PS51257">
    <property type="entry name" value="PROKAR_LIPOPROTEIN"/>
    <property type="match status" value="1"/>
</dbReference>
<dbReference type="OrthoDB" id="485556at2"/>
<dbReference type="SUPFAM" id="SSF54427">
    <property type="entry name" value="NTF2-like"/>
    <property type="match status" value="1"/>
</dbReference>
<reference evidence="2 3" key="1">
    <citation type="journal article" date="2015" name="G3 (Bethesda)">
        <title>Insights into Ongoing Evolution of the Hexachlorocyclohexane Catabolic Pathway from Comparative Genomics of Ten Sphingomonadaceae Strains.</title>
        <authorList>
            <person name="Pearce S.L."/>
            <person name="Oakeshott J.G."/>
            <person name="Pandey G."/>
        </authorList>
    </citation>
    <scope>NUCLEOTIDE SEQUENCE [LARGE SCALE GENOMIC DNA]</scope>
    <source>
        <strain evidence="2 3">LL02</strain>
    </source>
</reference>
<comment type="caution">
    <text evidence="2">The sequence shown here is derived from an EMBL/GenBank/DDBJ whole genome shotgun (WGS) entry which is preliminary data.</text>
</comment>
<accession>A0A0J7Y8G8</accession>
<protein>
    <recommendedName>
        <fullName evidence="4">Lipoprotein</fullName>
    </recommendedName>
</protein>
<evidence type="ECO:0008006" key="4">
    <source>
        <dbReference type="Google" id="ProtNLM"/>
    </source>
</evidence>
<evidence type="ECO:0000313" key="2">
    <source>
        <dbReference type="EMBL" id="KMS59618.1"/>
    </source>
</evidence>
<evidence type="ECO:0000313" key="3">
    <source>
        <dbReference type="Proteomes" id="UP000052268"/>
    </source>
</evidence>
<sequence length="258" mass="26877">MRFSNHLTVPLLGIFALVASGCGDSGEQPAPAPSSKSAELSGDAATSELASPSSSSSLAVQEKPATAIQAPSSSAPLSCAADIGESAARKLVAQCRAVSPATRPPCNAENSCAMIRNEVARGCAILGEDFVKTPACASDPIGREAAADLVRRFYDAVNARDYAAAWSLWGPDGNPAQTLDQFASGYAQTRRTHVEIGKVSSIEGGAGSIYVTVPVTIDAELDDGRHQRFTGSYDLRQINRGMGISQGWHITTAKLRPA</sequence>
<dbReference type="AlphaFoldDB" id="A0A0J7Y8G8"/>
<gene>
    <name evidence="2" type="ORF">V474_10495</name>
</gene>
<name>A0A0J7Y8G8_9SPHN</name>
<dbReference type="EMBL" id="JACU01000002">
    <property type="protein sequence ID" value="KMS59618.1"/>
    <property type="molecule type" value="Genomic_DNA"/>
</dbReference>